<organism evidence="2 3">
    <name type="scientific">Loxostege sticticalis</name>
    <name type="common">Beet webworm moth</name>
    <dbReference type="NCBI Taxonomy" id="481309"/>
    <lineage>
        <taxon>Eukaryota</taxon>
        <taxon>Metazoa</taxon>
        <taxon>Ecdysozoa</taxon>
        <taxon>Arthropoda</taxon>
        <taxon>Hexapoda</taxon>
        <taxon>Insecta</taxon>
        <taxon>Pterygota</taxon>
        <taxon>Neoptera</taxon>
        <taxon>Endopterygota</taxon>
        <taxon>Lepidoptera</taxon>
        <taxon>Glossata</taxon>
        <taxon>Ditrysia</taxon>
        <taxon>Pyraloidea</taxon>
        <taxon>Crambidae</taxon>
        <taxon>Pyraustinae</taxon>
        <taxon>Loxostege</taxon>
    </lineage>
</organism>
<evidence type="ECO:0000313" key="2">
    <source>
        <dbReference type="EMBL" id="KAL0822853.1"/>
    </source>
</evidence>
<dbReference type="EMBL" id="JBEDNZ010000016">
    <property type="protein sequence ID" value="KAL0822853.1"/>
    <property type="molecule type" value="Genomic_DNA"/>
</dbReference>
<accession>A0ABD0SSM9</accession>
<gene>
    <name evidence="2" type="ORF">ABMA28_004846</name>
</gene>
<proteinExistence type="predicted"/>
<dbReference type="AlphaFoldDB" id="A0ABD0SSM9"/>
<feature type="compositionally biased region" description="Polar residues" evidence="1">
    <location>
        <begin position="245"/>
        <end position="254"/>
    </location>
</feature>
<name>A0ABD0SSM9_LOXSC</name>
<evidence type="ECO:0000256" key="1">
    <source>
        <dbReference type="SAM" id="MobiDB-lite"/>
    </source>
</evidence>
<dbReference type="Proteomes" id="UP001549921">
    <property type="component" value="Unassembled WGS sequence"/>
</dbReference>
<dbReference type="Gene3D" id="3.30.70.1820">
    <property type="entry name" value="L1 transposable element, RRM domain"/>
    <property type="match status" value="1"/>
</dbReference>
<feature type="region of interest" description="Disordered" evidence="1">
    <location>
        <begin position="223"/>
        <end position="268"/>
    </location>
</feature>
<comment type="caution">
    <text evidence="2">The sequence shown here is derived from an EMBL/GenBank/DDBJ whole genome shotgun (WGS) entry which is preliminary data.</text>
</comment>
<reference evidence="2 3" key="1">
    <citation type="submission" date="2024-06" db="EMBL/GenBank/DDBJ databases">
        <title>A chromosome-level genome assembly of beet webworm, Loxostege sticticalis.</title>
        <authorList>
            <person name="Zhang Y."/>
        </authorList>
    </citation>
    <scope>NUCLEOTIDE SEQUENCE [LARGE SCALE GENOMIC DNA]</scope>
    <source>
        <strain evidence="2">AQ028</strain>
        <tissue evidence="2">Male pupae</tissue>
    </source>
</reference>
<sequence>MSTLEQITETQRSLENTLMQRMNEFESQLQGSSASPSSTDSVVLRKEFQAFKELVRNIFDLLRQQISELCKSVDVMETRHRRKFLVINGIPESADSDAKTQLIEVIHSRLQLKSLNPSDIVSCHRLGDSPVEGRTRPILAKFTDTSIKAQIWRKKTMLRGSSVVFSEFLTRSRQTLFVAARKHFGMRNVWTTDGIISIKLPDNTRRRIIGASELDALIAAHPGDQAGSQMKPGTSAAGKAATPAISKTQAGTKSKTTDPSKIKRSTRR</sequence>
<evidence type="ECO:0000313" key="3">
    <source>
        <dbReference type="Proteomes" id="UP001549921"/>
    </source>
</evidence>
<protein>
    <submittedName>
        <fullName evidence="2">Uncharacterized protein</fullName>
    </submittedName>
</protein>